<sequence length="135" mass="16072">MLTYLLVPTRYWYPVPFTPFKATTTSEFSNYTYVMSKKRSEKKGGELRTDWISPQEIWSQTGDELKGKLLSYLPSYLLSLSPSRLFITMQHYGEIEEAKMAFCLLTRKRKDTLFYFNRNCQFSWLIFSICVLFYC</sequence>
<dbReference type="EMBL" id="OW240913">
    <property type="protein sequence ID" value="CAH2252590.1"/>
    <property type="molecule type" value="Genomic_DNA"/>
</dbReference>
<evidence type="ECO:0000313" key="2">
    <source>
        <dbReference type="Proteomes" id="UP001295444"/>
    </source>
</evidence>
<name>A0AAD1VVY9_PELCU</name>
<evidence type="ECO:0000313" key="1">
    <source>
        <dbReference type="EMBL" id="CAH2252590.1"/>
    </source>
</evidence>
<accession>A0AAD1VVY9</accession>
<organism evidence="1 2">
    <name type="scientific">Pelobates cultripes</name>
    <name type="common">Western spadefoot toad</name>
    <dbReference type="NCBI Taxonomy" id="61616"/>
    <lineage>
        <taxon>Eukaryota</taxon>
        <taxon>Metazoa</taxon>
        <taxon>Chordata</taxon>
        <taxon>Craniata</taxon>
        <taxon>Vertebrata</taxon>
        <taxon>Euteleostomi</taxon>
        <taxon>Amphibia</taxon>
        <taxon>Batrachia</taxon>
        <taxon>Anura</taxon>
        <taxon>Pelobatoidea</taxon>
        <taxon>Pelobatidae</taxon>
        <taxon>Pelobates</taxon>
    </lineage>
</organism>
<protein>
    <submittedName>
        <fullName evidence="1">Uncharacterized protein</fullName>
    </submittedName>
</protein>
<keyword evidence="2" id="KW-1185">Reference proteome</keyword>
<gene>
    <name evidence="1" type="ORF">PECUL_23A000918</name>
</gene>
<proteinExistence type="predicted"/>
<dbReference type="Proteomes" id="UP001295444">
    <property type="component" value="Chromosome 02"/>
</dbReference>
<dbReference type="AlphaFoldDB" id="A0AAD1VVY9"/>
<reference evidence="1" key="1">
    <citation type="submission" date="2022-03" db="EMBL/GenBank/DDBJ databases">
        <authorList>
            <person name="Alioto T."/>
            <person name="Alioto T."/>
            <person name="Gomez Garrido J."/>
        </authorList>
    </citation>
    <scope>NUCLEOTIDE SEQUENCE</scope>
</reference>